<evidence type="ECO:0000313" key="1">
    <source>
        <dbReference type="EMBL" id="MCT7399773.1"/>
    </source>
</evidence>
<organism evidence="1 2">
    <name type="scientific">Eubacterium album</name>
    <dbReference type="NCBI Taxonomy" id="2978477"/>
    <lineage>
        <taxon>Bacteria</taxon>
        <taxon>Bacillati</taxon>
        <taxon>Bacillota</taxon>
        <taxon>Clostridia</taxon>
        <taxon>Eubacteriales</taxon>
        <taxon>Eubacteriaceae</taxon>
        <taxon>Eubacterium</taxon>
    </lineage>
</organism>
<dbReference type="NCBIfam" id="TIGR04223">
    <property type="entry name" value="quorum_AgrD"/>
    <property type="match status" value="1"/>
</dbReference>
<dbReference type="Proteomes" id="UP001431199">
    <property type="component" value="Unassembled WGS sequence"/>
</dbReference>
<reference evidence="1" key="1">
    <citation type="submission" date="2022-09" db="EMBL/GenBank/DDBJ databases">
        <title>Eubacterium sp. LFL-14 isolated from human feces.</title>
        <authorList>
            <person name="Liu F."/>
        </authorList>
    </citation>
    <scope>NUCLEOTIDE SEQUENCE</scope>
    <source>
        <strain evidence="1">LFL-14</strain>
    </source>
</reference>
<name>A0ABT2M689_9FIRM</name>
<dbReference type="InterPro" id="IPR009229">
    <property type="entry name" value="AgrD"/>
</dbReference>
<sequence length="61" mass="6690">MVIKKKGGSALKDRNVITKTARLITGSLDLVLKSSANSTSCGVLYQPKAPKTLERFRNKKK</sequence>
<keyword evidence="2" id="KW-1185">Reference proteome</keyword>
<protein>
    <submittedName>
        <fullName evidence="1">Cyclic lactone autoinducer peptide</fullName>
    </submittedName>
</protein>
<comment type="caution">
    <text evidence="1">The sequence shown here is derived from an EMBL/GenBank/DDBJ whole genome shotgun (WGS) entry which is preliminary data.</text>
</comment>
<evidence type="ECO:0000313" key="2">
    <source>
        <dbReference type="Proteomes" id="UP001431199"/>
    </source>
</evidence>
<gene>
    <name evidence="1" type="ORF">N5B56_11890</name>
</gene>
<accession>A0ABT2M689</accession>
<dbReference type="RefSeq" id="WP_260979047.1">
    <property type="nucleotide sequence ID" value="NZ_JAODBU010000012.1"/>
</dbReference>
<dbReference type="EMBL" id="JAODBU010000012">
    <property type="protein sequence ID" value="MCT7399773.1"/>
    <property type="molecule type" value="Genomic_DNA"/>
</dbReference>
<proteinExistence type="predicted"/>